<evidence type="ECO:0000256" key="2">
    <source>
        <dbReference type="ARBA" id="ARBA00022694"/>
    </source>
</evidence>
<dbReference type="Proteomes" id="UP000284842">
    <property type="component" value="Unassembled WGS sequence"/>
</dbReference>
<dbReference type="Gene3D" id="3.40.50.620">
    <property type="entry name" value="HUPs"/>
    <property type="match status" value="1"/>
</dbReference>
<comment type="function">
    <text evidence="3">Plays a central role in 2-thiolation of mcm(5)S(2)U at tRNA wobble positions of tRNA(Lys), tRNA(Glu) and tRNA(Gln). May act by forming a heterodimer with NCS6 that ligates sulfur from thiocarboxylated URM1 onto the uridine of tRNAs at wobble position. Prior mcm(5) tRNA modification by the elongator complex is required for 2-thiolation. May also be involved in protein urmylation.</text>
</comment>
<evidence type="ECO:0000313" key="5">
    <source>
        <dbReference type="Proteomes" id="UP000284842"/>
    </source>
</evidence>
<dbReference type="GO" id="GO:0016783">
    <property type="term" value="F:sulfurtransferase activity"/>
    <property type="evidence" value="ECO:0007669"/>
    <property type="project" value="TreeGrafter"/>
</dbReference>
<evidence type="ECO:0000256" key="1">
    <source>
        <dbReference type="ARBA" id="ARBA00022490"/>
    </source>
</evidence>
<name>A0A409YCR3_9AGAR</name>
<dbReference type="STRING" id="181874.A0A409YCR3"/>
<comment type="caution">
    <text evidence="4">The sequence shown here is derived from an EMBL/GenBank/DDBJ whole genome shotgun (WGS) entry which is preliminary data.</text>
</comment>
<evidence type="ECO:0000256" key="3">
    <source>
        <dbReference type="HAMAP-Rule" id="MF_03054"/>
    </source>
</evidence>
<dbReference type="AlphaFoldDB" id="A0A409YCR3"/>
<dbReference type="GO" id="GO:0032447">
    <property type="term" value="P:protein urmylation"/>
    <property type="evidence" value="ECO:0007669"/>
    <property type="project" value="UniProtKB-UniRule"/>
</dbReference>
<dbReference type="InParanoid" id="A0A409YCR3"/>
<dbReference type="PANTHER" id="PTHR20882:SF14">
    <property type="entry name" value="CYTOPLASMIC TRNA 2-THIOLATION PROTEIN 2"/>
    <property type="match status" value="1"/>
</dbReference>
<protein>
    <recommendedName>
        <fullName evidence="3">Cytoplasmic tRNA 2-thiolation protein 2</fullName>
    </recommendedName>
</protein>
<dbReference type="UniPathway" id="UPA00988"/>
<dbReference type="InterPro" id="IPR019407">
    <property type="entry name" value="CTU2"/>
</dbReference>
<dbReference type="SUPFAM" id="SSF52402">
    <property type="entry name" value="Adenine nucleotide alpha hydrolases-like"/>
    <property type="match status" value="1"/>
</dbReference>
<keyword evidence="1 3" id="KW-0963">Cytoplasm</keyword>
<keyword evidence="5" id="KW-1185">Reference proteome</keyword>
<dbReference type="GO" id="GO:0016779">
    <property type="term" value="F:nucleotidyltransferase activity"/>
    <property type="evidence" value="ECO:0007669"/>
    <property type="project" value="UniProtKB-UniRule"/>
</dbReference>
<dbReference type="Pfam" id="PF10288">
    <property type="entry name" value="CTU2"/>
    <property type="match status" value="1"/>
</dbReference>
<comment type="similarity">
    <text evidence="3">Belongs to the CTU2/NCS2 family.</text>
</comment>
<sequence length="524" mass="57475">MSSCDNPNVEQDSLMTRRKKYDGKTKACVKCKENTGHVVIRHAVYCKSCFFPLIEARFKKSLEPTINSSGPRRKTLKAAGSLVIGFSGGIGSRTLLDLVAKTYYAPREVDEEKLRGGTNHPRNKEQGVWTGKPIVCFVDTSSAFSNTSLVEEARIIVESYPGVFDFRPILLEDAFDQDWWRKVGGDLSESASGLGLDITDQDLRLSYASTSTSECSPQTALRAYLASLPTRTAFYNAIQTLTRVLLLQTAASENASHLLLGTSLTSLSVNLISGIAQGAGFSVAEEAIEEWTPEPGCGMKLKVVRPLRDVGMKECAMWTYWHNLNVIPSLNAVENNGRNAIHTLTRDFIFGLETDYPATVSTIARTCAKLAPKETPSGVCLLCQRPTHAEVQAWKAQISIRTYHDAASAVSGNTRPPHLTENEIASLTKKTQDDLSTSSNTLTPFLCYACHTTLTSRSSRGTTLTLPPGISPTNIPIPRWITQPMALSPQRSNFLNADGEVFQSLKQTPEDLKSRIEGFILSDE</sequence>
<dbReference type="OrthoDB" id="25129at2759"/>
<dbReference type="EMBL" id="NHTK01001292">
    <property type="protein sequence ID" value="PPR00780.1"/>
    <property type="molecule type" value="Genomic_DNA"/>
</dbReference>
<accession>A0A409YCR3</accession>
<organism evidence="4 5">
    <name type="scientific">Panaeolus cyanescens</name>
    <dbReference type="NCBI Taxonomy" id="181874"/>
    <lineage>
        <taxon>Eukaryota</taxon>
        <taxon>Fungi</taxon>
        <taxon>Dikarya</taxon>
        <taxon>Basidiomycota</taxon>
        <taxon>Agaricomycotina</taxon>
        <taxon>Agaricomycetes</taxon>
        <taxon>Agaricomycetidae</taxon>
        <taxon>Agaricales</taxon>
        <taxon>Agaricineae</taxon>
        <taxon>Galeropsidaceae</taxon>
        <taxon>Panaeolus</taxon>
    </lineage>
</organism>
<dbReference type="GO" id="GO:0000049">
    <property type="term" value="F:tRNA binding"/>
    <property type="evidence" value="ECO:0007669"/>
    <property type="project" value="InterPro"/>
</dbReference>
<dbReference type="GO" id="GO:0005829">
    <property type="term" value="C:cytosol"/>
    <property type="evidence" value="ECO:0007669"/>
    <property type="project" value="TreeGrafter"/>
</dbReference>
<dbReference type="PANTHER" id="PTHR20882">
    <property type="entry name" value="CYTOPLASMIC TRNA 2-THIOLATION PROTEIN 2"/>
    <property type="match status" value="1"/>
</dbReference>
<comment type="subcellular location">
    <subcellularLocation>
        <location evidence="3">Cytoplasm</location>
    </subcellularLocation>
</comment>
<dbReference type="GO" id="GO:0002143">
    <property type="term" value="P:tRNA wobble position uridine thiolation"/>
    <property type="evidence" value="ECO:0007669"/>
    <property type="project" value="TreeGrafter"/>
</dbReference>
<comment type="pathway">
    <text evidence="3">tRNA modification; 5-methoxycarbonylmethyl-2-thiouridine-tRNA biosynthesis.</text>
</comment>
<dbReference type="FunCoup" id="A0A409YCR3">
    <property type="interactions" value="206"/>
</dbReference>
<reference evidence="4 5" key="1">
    <citation type="journal article" date="2018" name="Evol. Lett.">
        <title>Horizontal gene cluster transfer increased hallucinogenic mushroom diversity.</title>
        <authorList>
            <person name="Reynolds H.T."/>
            <person name="Vijayakumar V."/>
            <person name="Gluck-Thaler E."/>
            <person name="Korotkin H.B."/>
            <person name="Matheny P.B."/>
            <person name="Slot J.C."/>
        </authorList>
    </citation>
    <scope>NUCLEOTIDE SEQUENCE [LARGE SCALE GENOMIC DNA]</scope>
    <source>
        <strain evidence="4 5">2629</strain>
    </source>
</reference>
<dbReference type="InterPro" id="IPR014729">
    <property type="entry name" value="Rossmann-like_a/b/a_fold"/>
</dbReference>
<evidence type="ECO:0000313" key="4">
    <source>
        <dbReference type="EMBL" id="PPR00780.1"/>
    </source>
</evidence>
<gene>
    <name evidence="3" type="primary">NCS2</name>
    <name evidence="3" type="synonym">CTU2</name>
    <name evidence="4" type="ORF">CVT24_000745</name>
</gene>
<proteinExistence type="inferred from homology"/>
<keyword evidence="2 3" id="KW-0819">tRNA processing</keyword>
<dbReference type="HAMAP" id="MF_03054">
    <property type="entry name" value="CTU2"/>
    <property type="match status" value="1"/>
</dbReference>